<feature type="domain" description="Thioredoxin" evidence="1">
    <location>
        <begin position="53"/>
        <end position="150"/>
    </location>
</feature>
<dbReference type="AlphaFoldDB" id="A0A9P8CDV5"/>
<gene>
    <name evidence="2" type="ORF">BJ878DRAFT_519421</name>
</gene>
<dbReference type="InterPro" id="IPR013766">
    <property type="entry name" value="Thioredoxin_domain"/>
</dbReference>
<proteinExistence type="predicted"/>
<dbReference type="EMBL" id="MU254172">
    <property type="protein sequence ID" value="KAG9241681.1"/>
    <property type="molecule type" value="Genomic_DNA"/>
</dbReference>
<name>A0A9P8CDV5_9HELO</name>
<dbReference type="InterPro" id="IPR036249">
    <property type="entry name" value="Thioredoxin-like_sf"/>
</dbReference>
<evidence type="ECO:0000259" key="1">
    <source>
        <dbReference type="Pfam" id="PF00085"/>
    </source>
</evidence>
<evidence type="ECO:0000313" key="2">
    <source>
        <dbReference type="EMBL" id="KAG9241681.1"/>
    </source>
</evidence>
<dbReference type="Proteomes" id="UP000887226">
    <property type="component" value="Unassembled WGS sequence"/>
</dbReference>
<dbReference type="Pfam" id="PF00085">
    <property type="entry name" value="Thioredoxin"/>
    <property type="match status" value="1"/>
</dbReference>
<sequence>MIPKPITKLARASIVSKTPATTPVPSTVRRFSSTKDNKANNRMYTPVRCPDDFQSYLLLSTASQTPLLTLWTTSYCRSCATVLPLITSLIQSGVGEAEGGVSFCEIEYDSQDIMDSGLAMTYMITSMPTLLAFDRGEAQLETREGGVKRMAQSEWLEAWIRREASRRGEGGGGGWFGEGKSVFGGLFGGLKK</sequence>
<dbReference type="Gene3D" id="3.40.30.10">
    <property type="entry name" value="Glutaredoxin"/>
    <property type="match status" value="1"/>
</dbReference>
<evidence type="ECO:0000313" key="3">
    <source>
        <dbReference type="Proteomes" id="UP000887226"/>
    </source>
</evidence>
<protein>
    <recommendedName>
        <fullName evidence="1">Thioredoxin domain-containing protein</fullName>
    </recommendedName>
</protein>
<reference evidence="2" key="1">
    <citation type="journal article" date="2021" name="IMA Fungus">
        <title>Genomic characterization of three marine fungi, including Emericellopsis atlantica sp. nov. with signatures of a generalist lifestyle and marine biomass degradation.</title>
        <authorList>
            <person name="Hagestad O.C."/>
            <person name="Hou L."/>
            <person name="Andersen J.H."/>
            <person name="Hansen E.H."/>
            <person name="Altermark B."/>
            <person name="Li C."/>
            <person name="Kuhnert E."/>
            <person name="Cox R.J."/>
            <person name="Crous P.W."/>
            <person name="Spatafora J.W."/>
            <person name="Lail K."/>
            <person name="Amirebrahimi M."/>
            <person name="Lipzen A."/>
            <person name="Pangilinan J."/>
            <person name="Andreopoulos W."/>
            <person name="Hayes R.D."/>
            <person name="Ng V."/>
            <person name="Grigoriev I.V."/>
            <person name="Jackson S.A."/>
            <person name="Sutton T.D.S."/>
            <person name="Dobson A.D.W."/>
            <person name="Rama T."/>
        </authorList>
    </citation>
    <scope>NUCLEOTIDE SEQUENCE</scope>
    <source>
        <strain evidence="2">TRa3180A</strain>
    </source>
</reference>
<organism evidence="2 3">
    <name type="scientific">Calycina marina</name>
    <dbReference type="NCBI Taxonomy" id="1763456"/>
    <lineage>
        <taxon>Eukaryota</taxon>
        <taxon>Fungi</taxon>
        <taxon>Dikarya</taxon>
        <taxon>Ascomycota</taxon>
        <taxon>Pezizomycotina</taxon>
        <taxon>Leotiomycetes</taxon>
        <taxon>Helotiales</taxon>
        <taxon>Pezizellaceae</taxon>
        <taxon>Calycina</taxon>
    </lineage>
</organism>
<comment type="caution">
    <text evidence="2">The sequence shown here is derived from an EMBL/GenBank/DDBJ whole genome shotgun (WGS) entry which is preliminary data.</text>
</comment>
<accession>A0A9P8CDV5</accession>
<keyword evidence="3" id="KW-1185">Reference proteome</keyword>
<dbReference type="CDD" id="cd02947">
    <property type="entry name" value="TRX_family"/>
    <property type="match status" value="1"/>
</dbReference>
<dbReference type="OrthoDB" id="19690at2759"/>
<dbReference type="SUPFAM" id="SSF52833">
    <property type="entry name" value="Thioredoxin-like"/>
    <property type="match status" value="1"/>
</dbReference>